<proteinExistence type="predicted"/>
<accession>A0ABQ6E2H8</accession>
<name>A0ABQ6E2H8_9GAMM</name>
<dbReference type="RefSeq" id="WP_284204311.1">
    <property type="nucleotide sequence ID" value="NZ_BSPQ01000010.1"/>
</dbReference>
<evidence type="ECO:0000256" key="1">
    <source>
        <dbReference type="SAM" id="Phobius"/>
    </source>
</evidence>
<protein>
    <recommendedName>
        <fullName evidence="4">LemA family protein</fullName>
    </recommendedName>
</protein>
<keyword evidence="1" id="KW-1133">Transmembrane helix</keyword>
<sequence>MLKVISYFVIALLVLLVILYFYIETQKKRAIEENKKAILLRVASMKDNYKLNLKRLVEQQTLSIAEYESLYRIANNFFVFQKVTPQSIAYGEQLLESVINAMPIGGPDTANFETVHQQVTLFIKTLPTAVGDYNSTFYNNVLPELVKNLVAFQENSYEITQMVESSAENIIDNEQSQNSLGAITSQTNN</sequence>
<evidence type="ECO:0008006" key="4">
    <source>
        <dbReference type="Google" id="ProtNLM"/>
    </source>
</evidence>
<feature type="transmembrane region" description="Helical" evidence="1">
    <location>
        <begin position="6"/>
        <end position="23"/>
    </location>
</feature>
<keyword evidence="3" id="KW-1185">Reference proteome</keyword>
<comment type="caution">
    <text evidence="2">The sequence shown here is derived from an EMBL/GenBank/DDBJ whole genome shotgun (WGS) entry which is preliminary data.</text>
</comment>
<keyword evidence="1" id="KW-0472">Membrane</keyword>
<evidence type="ECO:0000313" key="2">
    <source>
        <dbReference type="EMBL" id="GLS91186.1"/>
    </source>
</evidence>
<dbReference type="EMBL" id="BSPQ01000010">
    <property type="protein sequence ID" value="GLS91186.1"/>
    <property type="molecule type" value="Genomic_DNA"/>
</dbReference>
<keyword evidence="1" id="KW-0812">Transmembrane</keyword>
<reference evidence="3" key="1">
    <citation type="journal article" date="2019" name="Int. J. Syst. Evol. Microbiol.">
        <title>The Global Catalogue of Microorganisms (GCM) 10K type strain sequencing project: providing services to taxonomists for standard genome sequencing and annotation.</title>
        <authorList>
            <consortium name="The Broad Institute Genomics Platform"/>
            <consortium name="The Broad Institute Genome Sequencing Center for Infectious Disease"/>
            <person name="Wu L."/>
            <person name="Ma J."/>
        </authorList>
    </citation>
    <scope>NUCLEOTIDE SEQUENCE [LARGE SCALE GENOMIC DNA]</scope>
    <source>
        <strain evidence="3">NBRC 103166</strain>
    </source>
</reference>
<evidence type="ECO:0000313" key="3">
    <source>
        <dbReference type="Proteomes" id="UP001157353"/>
    </source>
</evidence>
<organism evidence="2 3">
    <name type="scientific">Psychromonas marina</name>
    <dbReference type="NCBI Taxonomy" id="88364"/>
    <lineage>
        <taxon>Bacteria</taxon>
        <taxon>Pseudomonadati</taxon>
        <taxon>Pseudomonadota</taxon>
        <taxon>Gammaproteobacteria</taxon>
        <taxon>Alteromonadales</taxon>
        <taxon>Psychromonadaceae</taxon>
        <taxon>Psychromonas</taxon>
    </lineage>
</organism>
<dbReference type="Proteomes" id="UP001157353">
    <property type="component" value="Unassembled WGS sequence"/>
</dbReference>
<gene>
    <name evidence="2" type="ORF">GCM10007916_22550</name>
</gene>